<evidence type="ECO:0000313" key="1">
    <source>
        <dbReference type="EMBL" id="KAK2152657.1"/>
    </source>
</evidence>
<feature type="non-terminal residue" evidence="1">
    <location>
        <position position="1"/>
    </location>
</feature>
<dbReference type="EMBL" id="JAODUP010000322">
    <property type="protein sequence ID" value="KAK2152657.1"/>
    <property type="molecule type" value="Genomic_DNA"/>
</dbReference>
<evidence type="ECO:0000313" key="2">
    <source>
        <dbReference type="Proteomes" id="UP001208570"/>
    </source>
</evidence>
<sequence length="68" mass="8007">TRSGCRYGYKQSKEIRNQDDVIFDRYIGDLPNPVMFAISSWPSTFLVLKLDVYDKDQPFTSDDYVDYL</sequence>
<dbReference type="AlphaFoldDB" id="A0AAD9JH46"/>
<protein>
    <submittedName>
        <fullName evidence="1">Uncharacterized protein</fullName>
    </submittedName>
</protein>
<name>A0AAD9JH46_9ANNE</name>
<organism evidence="1 2">
    <name type="scientific">Paralvinella palmiformis</name>
    <dbReference type="NCBI Taxonomy" id="53620"/>
    <lineage>
        <taxon>Eukaryota</taxon>
        <taxon>Metazoa</taxon>
        <taxon>Spiralia</taxon>
        <taxon>Lophotrochozoa</taxon>
        <taxon>Annelida</taxon>
        <taxon>Polychaeta</taxon>
        <taxon>Sedentaria</taxon>
        <taxon>Canalipalpata</taxon>
        <taxon>Terebellida</taxon>
        <taxon>Terebelliformia</taxon>
        <taxon>Alvinellidae</taxon>
        <taxon>Paralvinella</taxon>
    </lineage>
</organism>
<proteinExistence type="predicted"/>
<gene>
    <name evidence="1" type="ORF">LSH36_322g02002</name>
</gene>
<keyword evidence="2" id="KW-1185">Reference proteome</keyword>
<accession>A0AAD9JH46</accession>
<reference evidence="1" key="1">
    <citation type="journal article" date="2023" name="Mol. Biol. Evol.">
        <title>Third-Generation Sequencing Reveals the Adaptive Role of the Epigenome in Three Deep-Sea Polychaetes.</title>
        <authorList>
            <person name="Perez M."/>
            <person name="Aroh O."/>
            <person name="Sun Y."/>
            <person name="Lan Y."/>
            <person name="Juniper S.K."/>
            <person name="Young C.R."/>
            <person name="Angers B."/>
            <person name="Qian P.Y."/>
        </authorList>
    </citation>
    <scope>NUCLEOTIDE SEQUENCE</scope>
    <source>
        <strain evidence="1">P08H-3</strain>
    </source>
</reference>
<feature type="non-terminal residue" evidence="1">
    <location>
        <position position="68"/>
    </location>
</feature>
<dbReference type="Proteomes" id="UP001208570">
    <property type="component" value="Unassembled WGS sequence"/>
</dbReference>
<comment type="caution">
    <text evidence="1">The sequence shown here is derived from an EMBL/GenBank/DDBJ whole genome shotgun (WGS) entry which is preliminary data.</text>
</comment>